<feature type="domain" description="MARVEL" evidence="7">
    <location>
        <begin position="15"/>
        <end position="167"/>
    </location>
</feature>
<evidence type="ECO:0000256" key="6">
    <source>
        <dbReference type="SAM" id="Phobius"/>
    </source>
</evidence>
<evidence type="ECO:0000256" key="4">
    <source>
        <dbReference type="ARBA" id="ARBA00023136"/>
    </source>
</evidence>
<evidence type="ECO:0000256" key="5">
    <source>
        <dbReference type="SAM" id="MobiDB-lite"/>
    </source>
</evidence>
<comment type="subcellular location">
    <subcellularLocation>
        <location evidence="1">Membrane</location>
        <topology evidence="1">Multi-pass membrane protein</topology>
    </subcellularLocation>
</comment>
<evidence type="ECO:0000256" key="2">
    <source>
        <dbReference type="ARBA" id="ARBA00022692"/>
    </source>
</evidence>
<evidence type="ECO:0000313" key="8">
    <source>
        <dbReference type="EMBL" id="JAT41183.1"/>
    </source>
</evidence>
<dbReference type="EMBL" id="GDJX01026753">
    <property type="protein sequence ID" value="JAT41183.1"/>
    <property type="molecule type" value="Transcribed_RNA"/>
</dbReference>
<dbReference type="Pfam" id="PF01284">
    <property type="entry name" value="MARVEL"/>
    <property type="match status" value="1"/>
</dbReference>
<accession>A0A1D1XFJ3</accession>
<evidence type="ECO:0000256" key="3">
    <source>
        <dbReference type="ARBA" id="ARBA00022989"/>
    </source>
</evidence>
<reference evidence="8" key="1">
    <citation type="submission" date="2015-07" db="EMBL/GenBank/DDBJ databases">
        <title>Transcriptome Assembly of Anthurium amnicola.</title>
        <authorList>
            <person name="Suzuki J."/>
        </authorList>
    </citation>
    <scope>NUCLEOTIDE SEQUENCE</scope>
</reference>
<feature type="compositionally biased region" description="Pro residues" evidence="5">
    <location>
        <begin position="241"/>
        <end position="270"/>
    </location>
</feature>
<sequence>MSLSGNDKLEIPITKLQWSFRGAQIFFAFFAMCTIAAVISFDNSHTSSSIMANFDLFIVLVSMPTAAVIAGIPHLYLKHGKFKAFAKAMRHPRYEFVLSAIWAVLLLICSIGLSVEFGLRDCNPQDFPEALNKSGDSFKNGLHRTCTTGKASTAFGWFALAAWLGSIGVLASEWYSNRRQPVAKNESGFDDIMHSNSTRSSLEDGTVGYQDKERFQSITAIGGSGTPPVSEYKDYNSPPTRLSPPLAPTPQPIPAPQPASSPLQIQPPPGAVSFPEPQRFG</sequence>
<gene>
    <name evidence="8" type="primary">MICAL3_1</name>
    <name evidence="8" type="ORF">g.15322</name>
</gene>
<organism evidence="8">
    <name type="scientific">Anthurium amnicola</name>
    <dbReference type="NCBI Taxonomy" id="1678845"/>
    <lineage>
        <taxon>Eukaryota</taxon>
        <taxon>Viridiplantae</taxon>
        <taxon>Streptophyta</taxon>
        <taxon>Embryophyta</taxon>
        <taxon>Tracheophyta</taxon>
        <taxon>Spermatophyta</taxon>
        <taxon>Magnoliopsida</taxon>
        <taxon>Liliopsida</taxon>
        <taxon>Araceae</taxon>
        <taxon>Pothoideae</taxon>
        <taxon>Potheae</taxon>
        <taxon>Anthurium</taxon>
    </lineage>
</organism>
<evidence type="ECO:0000256" key="1">
    <source>
        <dbReference type="ARBA" id="ARBA00004141"/>
    </source>
</evidence>
<feature type="transmembrane region" description="Helical" evidence="6">
    <location>
        <begin position="56"/>
        <end position="76"/>
    </location>
</feature>
<evidence type="ECO:0000259" key="7">
    <source>
        <dbReference type="Pfam" id="PF01284"/>
    </source>
</evidence>
<dbReference type="InterPro" id="IPR008253">
    <property type="entry name" value="Marvel"/>
</dbReference>
<feature type="region of interest" description="Disordered" evidence="5">
    <location>
        <begin position="219"/>
        <end position="281"/>
    </location>
</feature>
<feature type="transmembrane region" description="Helical" evidence="6">
    <location>
        <begin position="20"/>
        <end position="41"/>
    </location>
</feature>
<protein>
    <submittedName>
        <fullName evidence="8">Protein-methionine sulfoxide oxidase MICAL3</fullName>
    </submittedName>
</protein>
<dbReference type="AlphaFoldDB" id="A0A1D1XFJ3"/>
<dbReference type="GO" id="GO:0016020">
    <property type="term" value="C:membrane"/>
    <property type="evidence" value="ECO:0007669"/>
    <property type="project" value="UniProtKB-SubCell"/>
</dbReference>
<feature type="transmembrane region" description="Helical" evidence="6">
    <location>
        <begin position="154"/>
        <end position="175"/>
    </location>
</feature>
<proteinExistence type="predicted"/>
<feature type="transmembrane region" description="Helical" evidence="6">
    <location>
        <begin position="96"/>
        <end position="115"/>
    </location>
</feature>
<keyword evidence="2 6" id="KW-0812">Transmembrane</keyword>
<keyword evidence="3 6" id="KW-1133">Transmembrane helix</keyword>
<name>A0A1D1XFJ3_9ARAE</name>
<keyword evidence="4 6" id="KW-0472">Membrane</keyword>